<organism evidence="2 3">
    <name type="scientific">Delitschia confertaspora ATCC 74209</name>
    <dbReference type="NCBI Taxonomy" id="1513339"/>
    <lineage>
        <taxon>Eukaryota</taxon>
        <taxon>Fungi</taxon>
        <taxon>Dikarya</taxon>
        <taxon>Ascomycota</taxon>
        <taxon>Pezizomycotina</taxon>
        <taxon>Dothideomycetes</taxon>
        <taxon>Pleosporomycetidae</taxon>
        <taxon>Pleosporales</taxon>
        <taxon>Delitschiaceae</taxon>
        <taxon>Delitschia</taxon>
    </lineage>
</organism>
<sequence>MFYLSAPPTTSFVIFPSSRPKFDPRTPALPQPQPPTTQPPPFEAHDRQAHNRQDQEDRGDPQRDPDRAEEKMEGDRASEYDEVRAD</sequence>
<proteinExistence type="predicted"/>
<evidence type="ECO:0000313" key="2">
    <source>
        <dbReference type="EMBL" id="KAF2203088.1"/>
    </source>
</evidence>
<dbReference type="Proteomes" id="UP000799536">
    <property type="component" value="Unassembled WGS sequence"/>
</dbReference>
<dbReference type="EMBL" id="ML993914">
    <property type="protein sequence ID" value="KAF2203088.1"/>
    <property type="molecule type" value="Genomic_DNA"/>
</dbReference>
<gene>
    <name evidence="2" type="ORF">GQ43DRAFT_439151</name>
</gene>
<feature type="compositionally biased region" description="Pro residues" evidence="1">
    <location>
        <begin position="27"/>
        <end position="42"/>
    </location>
</feature>
<reference evidence="2" key="1">
    <citation type="journal article" date="2020" name="Stud. Mycol.">
        <title>101 Dothideomycetes genomes: a test case for predicting lifestyles and emergence of pathogens.</title>
        <authorList>
            <person name="Haridas S."/>
            <person name="Albert R."/>
            <person name="Binder M."/>
            <person name="Bloem J."/>
            <person name="Labutti K."/>
            <person name="Salamov A."/>
            <person name="Andreopoulos B."/>
            <person name="Baker S."/>
            <person name="Barry K."/>
            <person name="Bills G."/>
            <person name="Bluhm B."/>
            <person name="Cannon C."/>
            <person name="Castanera R."/>
            <person name="Culley D."/>
            <person name="Daum C."/>
            <person name="Ezra D."/>
            <person name="Gonzalez J."/>
            <person name="Henrissat B."/>
            <person name="Kuo A."/>
            <person name="Liang C."/>
            <person name="Lipzen A."/>
            <person name="Lutzoni F."/>
            <person name="Magnuson J."/>
            <person name="Mondo S."/>
            <person name="Nolan M."/>
            <person name="Ohm R."/>
            <person name="Pangilinan J."/>
            <person name="Park H.-J."/>
            <person name="Ramirez L."/>
            <person name="Alfaro M."/>
            <person name="Sun H."/>
            <person name="Tritt A."/>
            <person name="Yoshinaga Y."/>
            <person name="Zwiers L.-H."/>
            <person name="Turgeon B."/>
            <person name="Goodwin S."/>
            <person name="Spatafora J."/>
            <person name="Crous P."/>
            <person name="Grigoriev I."/>
        </authorList>
    </citation>
    <scope>NUCLEOTIDE SEQUENCE</scope>
    <source>
        <strain evidence="2">ATCC 74209</strain>
    </source>
</reference>
<feature type="region of interest" description="Disordered" evidence="1">
    <location>
        <begin position="1"/>
        <end position="86"/>
    </location>
</feature>
<keyword evidence="3" id="KW-1185">Reference proteome</keyword>
<feature type="compositionally biased region" description="Basic and acidic residues" evidence="1">
    <location>
        <begin position="43"/>
        <end position="86"/>
    </location>
</feature>
<accession>A0A9P4JP27</accession>
<dbReference type="AlphaFoldDB" id="A0A9P4JP27"/>
<protein>
    <submittedName>
        <fullName evidence="2">Uncharacterized protein</fullName>
    </submittedName>
</protein>
<evidence type="ECO:0000256" key="1">
    <source>
        <dbReference type="SAM" id="MobiDB-lite"/>
    </source>
</evidence>
<evidence type="ECO:0000313" key="3">
    <source>
        <dbReference type="Proteomes" id="UP000799536"/>
    </source>
</evidence>
<name>A0A9P4JP27_9PLEO</name>
<comment type="caution">
    <text evidence="2">The sequence shown here is derived from an EMBL/GenBank/DDBJ whole genome shotgun (WGS) entry which is preliminary data.</text>
</comment>